<feature type="chain" id="PRO_5046990474" evidence="1">
    <location>
        <begin position="23"/>
        <end position="212"/>
    </location>
</feature>
<evidence type="ECO:0000259" key="2">
    <source>
        <dbReference type="Pfam" id="PF07510"/>
    </source>
</evidence>
<dbReference type="Pfam" id="PF07510">
    <property type="entry name" value="GmrSD_C"/>
    <property type="match status" value="1"/>
</dbReference>
<evidence type="ECO:0000256" key="1">
    <source>
        <dbReference type="SAM" id="SignalP"/>
    </source>
</evidence>
<protein>
    <submittedName>
        <fullName evidence="3">HNH endonuclease family protein</fullName>
    </submittedName>
</protein>
<reference evidence="4" key="1">
    <citation type="journal article" date="2019" name="Int. J. Syst. Evol. Microbiol.">
        <title>The Global Catalogue of Microorganisms (GCM) 10K type strain sequencing project: providing services to taxonomists for standard genome sequencing and annotation.</title>
        <authorList>
            <consortium name="The Broad Institute Genomics Platform"/>
            <consortium name="The Broad Institute Genome Sequencing Center for Infectious Disease"/>
            <person name="Wu L."/>
            <person name="Ma J."/>
        </authorList>
    </citation>
    <scope>NUCLEOTIDE SEQUENCE [LARGE SCALE GENOMIC DNA]</scope>
    <source>
        <strain evidence="4">JCM 10083</strain>
    </source>
</reference>
<dbReference type="InterPro" id="IPR011089">
    <property type="entry name" value="GmrSD_C"/>
</dbReference>
<keyword evidence="1" id="KW-0732">Signal</keyword>
<proteinExistence type="predicted"/>
<keyword evidence="3" id="KW-0255">Endonuclease</keyword>
<dbReference type="Proteomes" id="UP001596514">
    <property type="component" value="Unassembled WGS sequence"/>
</dbReference>
<dbReference type="GO" id="GO:0004519">
    <property type="term" value="F:endonuclease activity"/>
    <property type="evidence" value="ECO:0007669"/>
    <property type="project" value="UniProtKB-KW"/>
</dbReference>
<comment type="caution">
    <text evidence="3">The sequence shown here is derived from an EMBL/GenBank/DDBJ whole genome shotgun (WGS) entry which is preliminary data.</text>
</comment>
<dbReference type="PANTHER" id="PTHR24094:SF15">
    <property type="entry name" value="AMP-DEPENDENT SYNTHETASE_LIGASE DOMAIN-CONTAINING PROTEIN-RELATED"/>
    <property type="match status" value="1"/>
</dbReference>
<name>A0ABW2T7J4_9ACTN</name>
<evidence type="ECO:0000313" key="3">
    <source>
        <dbReference type="EMBL" id="MFC7604334.1"/>
    </source>
</evidence>
<evidence type="ECO:0000313" key="4">
    <source>
        <dbReference type="Proteomes" id="UP001596514"/>
    </source>
</evidence>
<dbReference type="PANTHER" id="PTHR24094">
    <property type="entry name" value="SECRETED PROTEIN"/>
    <property type="match status" value="1"/>
</dbReference>
<dbReference type="EMBL" id="JBHTEE010000001">
    <property type="protein sequence ID" value="MFC7604334.1"/>
    <property type="molecule type" value="Genomic_DNA"/>
</dbReference>
<keyword evidence="4" id="KW-1185">Reference proteome</keyword>
<accession>A0ABW2T7J4</accession>
<keyword evidence="3" id="KW-0540">Nuclease</keyword>
<feature type="signal peptide" evidence="1">
    <location>
        <begin position="1"/>
        <end position="22"/>
    </location>
</feature>
<organism evidence="3 4">
    <name type="scientific">Streptosporangium amethystogenes subsp. fukuiense</name>
    <dbReference type="NCBI Taxonomy" id="698418"/>
    <lineage>
        <taxon>Bacteria</taxon>
        <taxon>Bacillati</taxon>
        <taxon>Actinomycetota</taxon>
        <taxon>Actinomycetes</taxon>
        <taxon>Streptosporangiales</taxon>
        <taxon>Streptosporangiaceae</taxon>
        <taxon>Streptosporangium</taxon>
    </lineage>
</organism>
<dbReference type="RefSeq" id="WP_343961522.1">
    <property type="nucleotide sequence ID" value="NZ_BAAAGK010000005.1"/>
</dbReference>
<feature type="domain" description="GmrSD restriction endonucleases C-terminal" evidence="2">
    <location>
        <begin position="97"/>
        <end position="202"/>
    </location>
</feature>
<sequence>MKILMLTGAAASALVLSLPAIAATAPAALPEPPSVTVAQAELDQLKTAEPRPMTGYSRARFPHWSAQGGACNTREKVLAREGSLVFQDGRCRPISGTWKSAYDGRMISSASQVDIDHMVPLANAWRSGADVWTTEKRGEFANDLKNSQLIAVSAASNRSKGDQGPDQWRPPLVSYWCTYARAWTDVKFDYGLTVTDAERAALQSMLDTCGAE</sequence>
<keyword evidence="3" id="KW-0378">Hydrolase</keyword>
<gene>
    <name evidence="3" type="ORF">ACFQVD_29895</name>
</gene>